<organism evidence="2 3">
    <name type="scientific">Pseudoalteromonas ulvae</name>
    <dbReference type="NCBI Taxonomy" id="107327"/>
    <lineage>
        <taxon>Bacteria</taxon>
        <taxon>Pseudomonadati</taxon>
        <taxon>Pseudomonadota</taxon>
        <taxon>Gammaproteobacteria</taxon>
        <taxon>Alteromonadales</taxon>
        <taxon>Pseudoalteromonadaceae</taxon>
        <taxon>Pseudoalteromonas</taxon>
    </lineage>
</organism>
<dbReference type="Proteomes" id="UP000194841">
    <property type="component" value="Unassembled WGS sequence"/>
</dbReference>
<evidence type="ECO:0000313" key="2">
    <source>
        <dbReference type="EMBL" id="OUL59680.1"/>
    </source>
</evidence>
<accession>A0A244CVM3</accession>
<feature type="domain" description="Bacterial virulence factor lipase N-terminal" evidence="1">
    <location>
        <begin position="48"/>
        <end position="266"/>
    </location>
</feature>
<proteinExistence type="predicted"/>
<reference evidence="2 3" key="1">
    <citation type="submission" date="2017-02" db="EMBL/GenBank/DDBJ databases">
        <title>Pseudoalteromonas ulvae TC14 Genome.</title>
        <authorList>
            <person name="Molmeret M."/>
        </authorList>
    </citation>
    <scope>NUCLEOTIDE SEQUENCE [LARGE SCALE GENOMIC DNA]</scope>
    <source>
        <strain evidence="2">TC14</strain>
    </source>
</reference>
<dbReference type="InterPro" id="IPR029058">
    <property type="entry name" value="AB_hydrolase_fold"/>
</dbReference>
<protein>
    <submittedName>
        <fullName evidence="2">Lipase</fullName>
    </submittedName>
</protein>
<dbReference type="NCBIfam" id="TIGR03502">
    <property type="entry name" value="lipase_Pla1_cef"/>
    <property type="match status" value="1"/>
</dbReference>
<dbReference type="InterPro" id="IPR025920">
    <property type="entry name" value="Lipase_bact_N"/>
</dbReference>
<sequence length="809" mass="85108">MKKVLLSLAITAALTGCGGGESLEDIKNKEITVIPASTVAFDPSNGVVSVPNDLLFGGTKDGTLNMPGEAAEQINYADPQTALGALDGWSTQTPYVIDLIFPANVSLDQTSVVTPGSVRIFEVIMGASLVDQDCSTVPAGLGCKLVGELTYGVDFATKPVGDSIAIIPLRPFKPGSSYINVLTTGVKDSEGRSVKPSSTYSLVKQDINTLPLVTPAQKQLQTVINSYENVITSSGMITKEEIIFSGAMTMQSVGTALSTAKKLMAANLQLNPAALPRVVINTDAPVISVADIFASLGMTDINPLFSAVKYQKGTIALPIYNKMPQGTGMEALAQSTWQGLCDNAVTVAGYKALAGAAYPVDPVSEADGLCFALSEGRLRDLGLDPQKHLTKYNSVPKVQYLENTEVQFTTPDSDLSLINYVRSTQGLPAIAMPESGWPVVILQHGITRQKEDMLAVTAALTLQGFATIAIDHPMHGTRGIDVDADGQDDFNATTKSVLHYMNLTSLLVARDNLRQSAADLLALRLGLNFINVPNINSQDVSYVGQSLGSVVAPMFMTQANQSLGNPMVDAMFKVSSASLSSGGGGVASFLLESQEFGPFIQASVLTAAGTDESAEFLAFVQSVPANCVAYAADPEAFVTCSYGEFMASLQQAGEVEKIANIQAAFTQFTFAAQTVLDGADSTNYAAALQVTGTPVHISLVVGDGMDNKMDTVIPPYTMNNPLASTIPFAAMAGLSVATETQMTAEPMSYVTKFIKGHHGSLLTPATRDGAGATAEESARANAEMQLQMATFLASRGRMLVVGDSSLLTQ</sequence>
<gene>
    <name evidence="2" type="ORF">B1199_05465</name>
</gene>
<dbReference type="OrthoDB" id="5477453at2"/>
<keyword evidence="3" id="KW-1185">Reference proteome</keyword>
<dbReference type="Pfam" id="PF12262">
    <property type="entry name" value="Lipase_bact_N"/>
    <property type="match status" value="1"/>
</dbReference>
<name>A0A244CVM3_PSEDV</name>
<dbReference type="PROSITE" id="PS51257">
    <property type="entry name" value="PROKAR_LIPOPROTEIN"/>
    <property type="match status" value="1"/>
</dbReference>
<dbReference type="RefSeq" id="WP_086743069.1">
    <property type="nucleotide sequence ID" value="NZ_MWPV01000001.1"/>
</dbReference>
<evidence type="ECO:0000313" key="3">
    <source>
        <dbReference type="Proteomes" id="UP000194841"/>
    </source>
</evidence>
<comment type="caution">
    <text evidence="2">The sequence shown here is derived from an EMBL/GenBank/DDBJ whole genome shotgun (WGS) entry which is preliminary data.</text>
</comment>
<dbReference type="InterPro" id="IPR020009">
    <property type="entry name" value="VolA/Pla-1/cef"/>
</dbReference>
<evidence type="ECO:0000259" key="1">
    <source>
        <dbReference type="Pfam" id="PF12262"/>
    </source>
</evidence>
<dbReference type="Gene3D" id="3.40.50.1820">
    <property type="entry name" value="alpha/beta hydrolase"/>
    <property type="match status" value="1"/>
</dbReference>
<dbReference type="SUPFAM" id="SSF53474">
    <property type="entry name" value="alpha/beta-Hydrolases"/>
    <property type="match status" value="1"/>
</dbReference>
<dbReference type="AlphaFoldDB" id="A0A244CVM3"/>
<dbReference type="EMBL" id="MWPV01000001">
    <property type="protein sequence ID" value="OUL59680.1"/>
    <property type="molecule type" value="Genomic_DNA"/>
</dbReference>